<feature type="region of interest" description="Disordered" evidence="1">
    <location>
        <begin position="277"/>
        <end position="323"/>
    </location>
</feature>
<feature type="compositionally biased region" description="Basic residues" evidence="1">
    <location>
        <begin position="281"/>
        <end position="301"/>
    </location>
</feature>
<name>A0A077ZD36_TRITR</name>
<dbReference type="GO" id="GO:0045945">
    <property type="term" value="P:positive regulation of transcription by RNA polymerase III"/>
    <property type="evidence" value="ECO:0007669"/>
    <property type="project" value="TreeGrafter"/>
</dbReference>
<feature type="domain" description="Little elongation complex subunit 2 C-terminal" evidence="2">
    <location>
        <begin position="58"/>
        <end position="259"/>
    </location>
</feature>
<dbReference type="OrthoDB" id="6288737at2759"/>
<accession>A0A077ZD36</accession>
<dbReference type="Proteomes" id="UP000030665">
    <property type="component" value="Unassembled WGS sequence"/>
</dbReference>
<dbReference type="GO" id="GO:0042796">
    <property type="term" value="P:snRNA transcription by RNA polymerase III"/>
    <property type="evidence" value="ECO:0007669"/>
    <property type="project" value="TreeGrafter"/>
</dbReference>
<evidence type="ECO:0000259" key="2">
    <source>
        <dbReference type="Pfam" id="PF10505"/>
    </source>
</evidence>
<evidence type="ECO:0000313" key="4">
    <source>
        <dbReference type="Proteomes" id="UP000030665"/>
    </source>
</evidence>
<proteinExistence type="predicted"/>
<feature type="compositionally biased region" description="Acidic residues" evidence="1">
    <location>
        <begin position="312"/>
        <end position="323"/>
    </location>
</feature>
<evidence type="ECO:0000256" key="1">
    <source>
        <dbReference type="SAM" id="MobiDB-lite"/>
    </source>
</evidence>
<dbReference type="GO" id="GO:0008023">
    <property type="term" value="C:transcription elongation factor complex"/>
    <property type="evidence" value="ECO:0007669"/>
    <property type="project" value="InterPro"/>
</dbReference>
<keyword evidence="4" id="KW-1185">Reference proteome</keyword>
<dbReference type="PANTHER" id="PTHR14633:SF3">
    <property type="entry name" value="LITTLE ELONGATION COMPLEX SUBUNIT 2"/>
    <property type="match status" value="1"/>
</dbReference>
<organism evidence="3 4">
    <name type="scientific">Trichuris trichiura</name>
    <name type="common">Whipworm</name>
    <name type="synonym">Trichocephalus trichiurus</name>
    <dbReference type="NCBI Taxonomy" id="36087"/>
    <lineage>
        <taxon>Eukaryota</taxon>
        <taxon>Metazoa</taxon>
        <taxon>Ecdysozoa</taxon>
        <taxon>Nematoda</taxon>
        <taxon>Enoplea</taxon>
        <taxon>Dorylaimia</taxon>
        <taxon>Trichinellida</taxon>
        <taxon>Trichuridae</taxon>
        <taxon>Trichuris</taxon>
    </lineage>
</organism>
<sequence length="323" mass="37187">MVEELPGYKNISIGVQKGDKGKLSAASPPFRHVNISGKRAEENAEEFHQPEMPGRQQCYDLWALKEFTLLVRSNSDGFMRRKDATGIEETCKVSLMPKIEFQPEHGGEVLRAEELRTSYWKLFLKRCNLHVTVRLHYLLDQAIGVETIQPSDFLSKDIYSSRHPWVSDGFNRLHWILRQLSHLDEGAYLLTRDASAHNSFSLYSESADSVNADIRLLDENRERIAINLLDPEDAWLRIDPNVILQWHIIRKHAPAAFDPKETSRGITPLVSVEQKLASGKAGKRKAKTLQSKRRKMRRQKHYANEEMQPMEMAEELPIESDVF</sequence>
<dbReference type="GO" id="GO:0042795">
    <property type="term" value="P:snRNA transcription by RNA polymerase II"/>
    <property type="evidence" value="ECO:0007669"/>
    <property type="project" value="TreeGrafter"/>
</dbReference>
<reference evidence="3" key="2">
    <citation type="submission" date="2014-03" db="EMBL/GenBank/DDBJ databases">
        <title>The whipworm genome and dual-species transcriptomics of an intimate host-pathogen interaction.</title>
        <authorList>
            <person name="Foth B.J."/>
            <person name="Tsai I.J."/>
            <person name="Reid A.J."/>
            <person name="Bancroft A.J."/>
            <person name="Nichol S."/>
            <person name="Tracey A."/>
            <person name="Holroyd N."/>
            <person name="Cotton J.A."/>
            <person name="Stanley E.J."/>
            <person name="Zarowiecki M."/>
            <person name="Liu J.Z."/>
            <person name="Huckvale T."/>
            <person name="Cooper P.J."/>
            <person name="Grencis R.K."/>
            <person name="Berriman M."/>
        </authorList>
    </citation>
    <scope>NUCLEOTIDE SEQUENCE [LARGE SCALE GENOMIC DNA]</scope>
</reference>
<dbReference type="PANTHER" id="PTHR14633">
    <property type="entry name" value="LITTLE ELONGATION COMPLEX SUBUNIT 2"/>
    <property type="match status" value="1"/>
</dbReference>
<gene>
    <name evidence="3" type="ORF">TTRE_0000661801</name>
</gene>
<protein>
    <submittedName>
        <fullName evidence="3">NARG2 C domain containing protein</fullName>
    </submittedName>
</protein>
<dbReference type="InterPro" id="IPR019535">
    <property type="entry name" value="ICE2_C"/>
</dbReference>
<dbReference type="Pfam" id="PF10505">
    <property type="entry name" value="NARG2_C"/>
    <property type="match status" value="1"/>
</dbReference>
<evidence type="ECO:0000313" key="3">
    <source>
        <dbReference type="EMBL" id="CDW58311.1"/>
    </source>
</evidence>
<reference evidence="3" key="1">
    <citation type="submission" date="2014-01" db="EMBL/GenBank/DDBJ databases">
        <authorList>
            <person name="Aslett M."/>
        </authorList>
    </citation>
    <scope>NUCLEOTIDE SEQUENCE</scope>
</reference>
<dbReference type="EMBL" id="HG806309">
    <property type="protein sequence ID" value="CDW58311.1"/>
    <property type="molecule type" value="Genomic_DNA"/>
</dbReference>
<dbReference type="AlphaFoldDB" id="A0A077ZD36"/>
<dbReference type="STRING" id="36087.A0A077ZD36"/>